<reference evidence="1 2" key="1">
    <citation type="submission" date="2024-11" db="EMBL/GenBank/DDBJ databases">
        <title>Chromosome-level genome assembly of Eucalyptus globulus Labill. provides insights into its genome evolution.</title>
        <authorList>
            <person name="Li X."/>
        </authorList>
    </citation>
    <scope>NUCLEOTIDE SEQUENCE [LARGE SCALE GENOMIC DNA]</scope>
    <source>
        <strain evidence="1">CL2024</strain>
        <tissue evidence="1">Fresh tender leaves</tissue>
    </source>
</reference>
<evidence type="ECO:0000313" key="2">
    <source>
        <dbReference type="Proteomes" id="UP001634007"/>
    </source>
</evidence>
<proteinExistence type="predicted"/>
<sequence>MRRLSFSGRRTTVLKLLSRPVALRRTVFVKHGAEQRPTFAADAGGEPVGDRRVDQSAITACWVSLNSVQSGGAEVARRRRRMSQIVMDFVESNGVSFQRDSIGSCGKQLAIEAPSSSRLAALELTVGE</sequence>
<evidence type="ECO:0000313" key="1">
    <source>
        <dbReference type="EMBL" id="KAL3748495.1"/>
    </source>
</evidence>
<organism evidence="1 2">
    <name type="scientific">Eucalyptus globulus</name>
    <name type="common">Tasmanian blue gum</name>
    <dbReference type="NCBI Taxonomy" id="34317"/>
    <lineage>
        <taxon>Eukaryota</taxon>
        <taxon>Viridiplantae</taxon>
        <taxon>Streptophyta</taxon>
        <taxon>Embryophyta</taxon>
        <taxon>Tracheophyta</taxon>
        <taxon>Spermatophyta</taxon>
        <taxon>Magnoliopsida</taxon>
        <taxon>eudicotyledons</taxon>
        <taxon>Gunneridae</taxon>
        <taxon>Pentapetalae</taxon>
        <taxon>rosids</taxon>
        <taxon>malvids</taxon>
        <taxon>Myrtales</taxon>
        <taxon>Myrtaceae</taxon>
        <taxon>Myrtoideae</taxon>
        <taxon>Eucalypteae</taxon>
        <taxon>Eucalyptus</taxon>
    </lineage>
</organism>
<name>A0ABD3L9K7_EUCGL</name>
<dbReference type="EMBL" id="JBJKBG010000002">
    <property type="protein sequence ID" value="KAL3748495.1"/>
    <property type="molecule type" value="Genomic_DNA"/>
</dbReference>
<comment type="caution">
    <text evidence="1">The sequence shown here is derived from an EMBL/GenBank/DDBJ whole genome shotgun (WGS) entry which is preliminary data.</text>
</comment>
<protein>
    <submittedName>
        <fullName evidence="1">Uncharacterized protein</fullName>
    </submittedName>
</protein>
<dbReference type="AlphaFoldDB" id="A0ABD3L9K7"/>
<keyword evidence="2" id="KW-1185">Reference proteome</keyword>
<dbReference type="Proteomes" id="UP001634007">
    <property type="component" value="Unassembled WGS sequence"/>
</dbReference>
<accession>A0ABD3L9K7</accession>
<gene>
    <name evidence="1" type="ORF">ACJRO7_009695</name>
</gene>